<evidence type="ECO:0000313" key="3">
    <source>
        <dbReference type="Proteomes" id="UP000243589"/>
    </source>
</evidence>
<dbReference type="PROSITE" id="PS51819">
    <property type="entry name" value="VOC"/>
    <property type="match status" value="1"/>
</dbReference>
<dbReference type="EMBL" id="LQQC01000010">
    <property type="protein sequence ID" value="KXZ57958.1"/>
    <property type="molecule type" value="Genomic_DNA"/>
</dbReference>
<organism evidence="2 3">
    <name type="scientific">Brevibacterium ravenspurgense</name>
    <dbReference type="NCBI Taxonomy" id="479117"/>
    <lineage>
        <taxon>Bacteria</taxon>
        <taxon>Bacillati</taxon>
        <taxon>Actinomycetota</taxon>
        <taxon>Actinomycetes</taxon>
        <taxon>Micrococcales</taxon>
        <taxon>Brevibacteriaceae</taxon>
        <taxon>Brevibacterium</taxon>
    </lineage>
</organism>
<comment type="caution">
    <text evidence="2">The sequence shown here is derived from an EMBL/GenBank/DDBJ whole genome shotgun (WGS) entry which is preliminary data.</text>
</comment>
<protein>
    <submittedName>
        <fullName evidence="2">27 kDa antigen Cfp30B</fullName>
    </submittedName>
</protein>
<dbReference type="RefSeq" id="WP_157452708.1">
    <property type="nucleotide sequence ID" value="NZ_LQQC01000010.1"/>
</dbReference>
<dbReference type="SUPFAM" id="SSF54593">
    <property type="entry name" value="Glyoxalase/Bleomycin resistance protein/Dihydroxybiphenyl dioxygenase"/>
    <property type="match status" value="2"/>
</dbReference>
<dbReference type="InterPro" id="IPR052164">
    <property type="entry name" value="Anthracycline_SecMetBiosynth"/>
</dbReference>
<sequence length="256" mass="27136">MTDYTAQSAQPVWLELSSPQSDVSTKFYSELFGWEFSGAGPLGLGSQALLGGRAAAGISPQPPQAPEGQPGFWSVYFRAESLDTFLTAVDAGGGQAMTVVPEFDGEASVALVSDSGGTAFGALTFDDSRGLGTVGELGAAVYFELHTHSPEKADFYSEVFGWTTSTGPSTIREEAQLFTMPGDVDLTAAVVDLSGTQIPSHWEAFYMVEDVEVFAQKVPELGGALLVKPTDTPRGRVAKFIDPHNAAFGIIEPNWL</sequence>
<dbReference type="Gene3D" id="3.10.180.10">
    <property type="entry name" value="2,3-Dihydroxybiphenyl 1,2-Dioxygenase, domain 1"/>
    <property type="match status" value="2"/>
</dbReference>
<keyword evidence="3" id="KW-1185">Reference proteome</keyword>
<dbReference type="PANTHER" id="PTHR33993">
    <property type="entry name" value="GLYOXALASE-RELATED"/>
    <property type="match status" value="1"/>
</dbReference>
<evidence type="ECO:0000313" key="2">
    <source>
        <dbReference type="EMBL" id="KXZ57958.1"/>
    </source>
</evidence>
<gene>
    <name evidence="2" type="ORF">Bravens_00990</name>
</gene>
<evidence type="ECO:0000259" key="1">
    <source>
        <dbReference type="PROSITE" id="PS51819"/>
    </source>
</evidence>
<dbReference type="InterPro" id="IPR037523">
    <property type="entry name" value="VOC_core"/>
</dbReference>
<dbReference type="PANTHER" id="PTHR33993:SF14">
    <property type="entry name" value="GB|AAF24581.1"/>
    <property type="match status" value="1"/>
</dbReference>
<name>A0A150H7X8_9MICO</name>
<dbReference type="Proteomes" id="UP000243589">
    <property type="component" value="Unassembled WGS sequence"/>
</dbReference>
<accession>A0A150H7X8</accession>
<proteinExistence type="predicted"/>
<reference evidence="2 3" key="1">
    <citation type="submission" date="2016-01" db="EMBL/GenBank/DDBJ databases">
        <title>Use of Whole Genome Sequencing to ascertain that Brevibacterium massiliense (Roux, Raoult 2009) is a later heterotypic synonym of Brevibacterium ravenspurgense (Mages 2008).</title>
        <authorList>
            <person name="Bernier A.-M."/>
            <person name="Burdz T."/>
            <person name="Huynh C."/>
            <person name="Pachecho A.L."/>
            <person name="Wiebe D."/>
            <person name="Bonner C."/>
            <person name="Bernard K."/>
        </authorList>
    </citation>
    <scope>NUCLEOTIDE SEQUENCE [LARGE SCALE GENOMIC DNA]</scope>
    <source>
        <strain evidence="2 3">CCUG56047</strain>
    </source>
</reference>
<dbReference type="InterPro" id="IPR029068">
    <property type="entry name" value="Glyas_Bleomycin-R_OHBP_Dase"/>
</dbReference>
<dbReference type="PATRIC" id="fig|479117.4.peg.989"/>
<dbReference type="AlphaFoldDB" id="A0A150H7X8"/>
<feature type="domain" description="VOC" evidence="1">
    <location>
        <begin position="10"/>
        <end position="125"/>
    </location>
</feature>